<dbReference type="AlphaFoldDB" id="A0A645HCI4"/>
<evidence type="ECO:0000313" key="2">
    <source>
        <dbReference type="EMBL" id="MPN36738.1"/>
    </source>
</evidence>
<reference evidence="2" key="1">
    <citation type="submission" date="2019-08" db="EMBL/GenBank/DDBJ databases">
        <authorList>
            <person name="Kucharzyk K."/>
            <person name="Murdoch R.W."/>
            <person name="Higgins S."/>
            <person name="Loffler F."/>
        </authorList>
    </citation>
    <scope>NUCLEOTIDE SEQUENCE</scope>
</reference>
<dbReference type="EMBL" id="VSSQ01091038">
    <property type="protein sequence ID" value="MPN36738.1"/>
    <property type="molecule type" value="Genomic_DNA"/>
</dbReference>
<protein>
    <submittedName>
        <fullName evidence="2">Uncharacterized protein</fullName>
    </submittedName>
</protein>
<accession>A0A645HCI4</accession>
<organism evidence="2">
    <name type="scientific">bioreactor metagenome</name>
    <dbReference type="NCBI Taxonomy" id="1076179"/>
    <lineage>
        <taxon>unclassified sequences</taxon>
        <taxon>metagenomes</taxon>
        <taxon>ecological metagenomes</taxon>
    </lineage>
</organism>
<evidence type="ECO:0000256" key="1">
    <source>
        <dbReference type="SAM" id="MobiDB-lite"/>
    </source>
</evidence>
<comment type="caution">
    <text evidence="2">The sequence shown here is derived from an EMBL/GenBank/DDBJ whole genome shotgun (WGS) entry which is preliminary data.</text>
</comment>
<name>A0A645HCI4_9ZZZZ</name>
<sequence>MNREKAVIGHSGHTIGKHPGGVDNQFRVQSAAVGGHRGNPRVFNAHGLRNGVQRNAHAVFRRVLRECHRQFVRG</sequence>
<proteinExistence type="predicted"/>
<gene>
    <name evidence="2" type="ORF">SDC9_184249</name>
</gene>
<feature type="region of interest" description="Disordered" evidence="1">
    <location>
        <begin position="1"/>
        <end position="23"/>
    </location>
</feature>